<protein>
    <submittedName>
        <fullName evidence="5">Meiosis-specific serine/threonine-protein kinase-like protein</fullName>
    </submittedName>
</protein>
<dbReference type="PROSITE" id="PS00108">
    <property type="entry name" value="PROTEIN_KINASE_ST"/>
    <property type="match status" value="1"/>
</dbReference>
<feature type="domain" description="Protein kinase" evidence="4">
    <location>
        <begin position="171"/>
        <end position="440"/>
    </location>
</feature>
<evidence type="ECO:0000313" key="5">
    <source>
        <dbReference type="EMBL" id="KFH44909.1"/>
    </source>
</evidence>
<dbReference type="Pfam" id="PF00498">
    <property type="entry name" value="FHA"/>
    <property type="match status" value="1"/>
</dbReference>
<dbReference type="Proteomes" id="UP000029964">
    <property type="component" value="Unassembled WGS sequence"/>
</dbReference>
<dbReference type="HOGENOM" id="CLU_000288_160_1_1"/>
<dbReference type="PROSITE" id="PS50006">
    <property type="entry name" value="FHA_DOMAIN"/>
    <property type="match status" value="1"/>
</dbReference>
<feature type="compositionally biased region" description="Basic and acidic residues" evidence="2">
    <location>
        <begin position="488"/>
        <end position="499"/>
    </location>
</feature>
<dbReference type="GO" id="GO:0005524">
    <property type="term" value="F:ATP binding"/>
    <property type="evidence" value="ECO:0007669"/>
    <property type="project" value="InterPro"/>
</dbReference>
<evidence type="ECO:0000256" key="1">
    <source>
        <dbReference type="ARBA" id="ARBA00005575"/>
    </source>
</evidence>
<dbReference type="InterPro" id="IPR008271">
    <property type="entry name" value="Ser/Thr_kinase_AS"/>
</dbReference>
<dbReference type="InterPro" id="IPR008984">
    <property type="entry name" value="SMAD_FHA_dom_sf"/>
</dbReference>
<proteinExistence type="inferred from homology"/>
<dbReference type="SMART" id="SM00220">
    <property type="entry name" value="S_TKc"/>
    <property type="match status" value="1"/>
</dbReference>
<dbReference type="PROSITE" id="PS50011">
    <property type="entry name" value="PROTEIN_KINASE_DOM"/>
    <property type="match status" value="1"/>
</dbReference>
<dbReference type="STRING" id="857340.A0A086T6C7"/>
<reference evidence="6" key="1">
    <citation type="journal article" date="2014" name="Genome Announc.">
        <title>Genome sequence and annotation of Acremonium chrysogenum, producer of the beta-lactam antibiotic cephalosporin C.</title>
        <authorList>
            <person name="Terfehr D."/>
            <person name="Dahlmann T.A."/>
            <person name="Specht T."/>
            <person name="Zadra I."/>
            <person name="Kuernsteiner H."/>
            <person name="Kueck U."/>
        </authorList>
    </citation>
    <scope>NUCLEOTIDE SEQUENCE [LARGE SCALE GENOMIC DNA]</scope>
    <source>
        <strain evidence="6">ATCC 11550 / CBS 779.69 / DSM 880 / IAM 14645 / JCM 23072 / IMI 49137</strain>
    </source>
</reference>
<dbReference type="OrthoDB" id="74764at2759"/>
<dbReference type="EMBL" id="JPKY01000040">
    <property type="protein sequence ID" value="KFH44909.1"/>
    <property type="molecule type" value="Genomic_DNA"/>
</dbReference>
<evidence type="ECO:0000256" key="2">
    <source>
        <dbReference type="SAM" id="MobiDB-lite"/>
    </source>
</evidence>
<dbReference type="InterPro" id="IPR000253">
    <property type="entry name" value="FHA_dom"/>
</dbReference>
<feature type="compositionally biased region" description="Basic and acidic residues" evidence="2">
    <location>
        <begin position="596"/>
        <end position="605"/>
    </location>
</feature>
<feature type="domain" description="FHA" evidence="3">
    <location>
        <begin position="55"/>
        <end position="116"/>
    </location>
</feature>
<dbReference type="Gene3D" id="1.10.510.10">
    <property type="entry name" value="Transferase(Phosphotransferase) domain 1"/>
    <property type="match status" value="1"/>
</dbReference>
<dbReference type="InterPro" id="IPR011009">
    <property type="entry name" value="Kinase-like_dom_sf"/>
</dbReference>
<organism evidence="5 6">
    <name type="scientific">Hapsidospora chrysogenum (strain ATCC 11550 / CBS 779.69 / DSM 880 / IAM 14645 / JCM 23072 / IMI 49137)</name>
    <name type="common">Acremonium chrysogenum</name>
    <dbReference type="NCBI Taxonomy" id="857340"/>
    <lineage>
        <taxon>Eukaryota</taxon>
        <taxon>Fungi</taxon>
        <taxon>Dikarya</taxon>
        <taxon>Ascomycota</taxon>
        <taxon>Pezizomycotina</taxon>
        <taxon>Sordariomycetes</taxon>
        <taxon>Hypocreomycetidae</taxon>
        <taxon>Hypocreales</taxon>
        <taxon>Bionectriaceae</taxon>
        <taxon>Hapsidospora</taxon>
    </lineage>
</organism>
<comment type="caution">
    <text evidence="5">The sequence shown here is derived from an EMBL/GenBank/DDBJ whole genome shotgun (WGS) entry which is preliminary data.</text>
</comment>
<dbReference type="PANTHER" id="PTHR24347">
    <property type="entry name" value="SERINE/THREONINE-PROTEIN KINASE"/>
    <property type="match status" value="1"/>
</dbReference>
<sequence>MDNVNVGNAPRNRSIHDTPVARLDFVDTRSDQKTRDLGLRDIQDRKALWFEVRISAIGVNSVANPSSDFAIDADSEYRVSRNHCELYTVVYEPGVTHVYVRDRKSFNGTYVNNMLVGVGPQLSPGYLLQDGDVIEIKPYWKFTFHEVRNSTRHLLTDIQAAESKLFAHKYQLTNRCLGQGAEATVYLAVDSSTKKQLVCKVASLDNRKGRNGRDKIRRKFQEVDILRQLQHPNILTYIDAISSPHTLYTFTELASGGDLMSFMYRRDQVSELDCRIIIRQIVNGLHYLHGKGVVHRDLKPENVLFAYSPRIAYHRIMLADFGASAIPRRSRLMTFVGTAEYQAPYTNSHISELRIRGPQTMAVDMWSLGLIALNLVTPKHDIPEHLSYMSQDEIDQCLAGNFDILRPRPSLKAMSFIRGCIRACPEQRMNTAEAQSHDWLCTPEKHLDFFRRFDKKMMADWSIHKHLKPMPLELQSFKDDLEHLSYPTNHRENVGKGVDESILGHGSNEARNQKPQRQTKRRRTSKIPESNILPLPDLGRHLRPAPTGVQRQQVLEELKKTKSVFLKPGQVSPVHETATSVSCRPQAEPNTKKPRNKADSRKPRL</sequence>
<name>A0A086T6C7_HAPC1</name>
<keyword evidence="5" id="KW-0418">Kinase</keyword>
<dbReference type="Gene3D" id="2.60.200.20">
    <property type="match status" value="1"/>
</dbReference>
<keyword evidence="6" id="KW-1185">Reference proteome</keyword>
<dbReference type="SUPFAM" id="SSF49879">
    <property type="entry name" value="SMAD/FHA domain"/>
    <property type="match status" value="1"/>
</dbReference>
<dbReference type="AlphaFoldDB" id="A0A086T6C7"/>
<evidence type="ECO:0000259" key="3">
    <source>
        <dbReference type="PROSITE" id="PS50006"/>
    </source>
</evidence>
<dbReference type="GO" id="GO:0004672">
    <property type="term" value="F:protein kinase activity"/>
    <property type="evidence" value="ECO:0007669"/>
    <property type="project" value="InterPro"/>
</dbReference>
<comment type="similarity">
    <text evidence="1">Belongs to the protein kinase superfamily. CAMK Ser/Thr protein kinase family. CHEK2 subfamily.</text>
</comment>
<feature type="region of interest" description="Disordered" evidence="2">
    <location>
        <begin position="563"/>
        <end position="605"/>
    </location>
</feature>
<feature type="region of interest" description="Disordered" evidence="2">
    <location>
        <begin position="488"/>
        <end position="545"/>
    </location>
</feature>
<accession>A0A086T6C7</accession>
<evidence type="ECO:0000259" key="4">
    <source>
        <dbReference type="PROSITE" id="PS50011"/>
    </source>
</evidence>
<keyword evidence="5" id="KW-0808">Transferase</keyword>
<dbReference type="Pfam" id="PF00069">
    <property type="entry name" value="Pkinase"/>
    <property type="match status" value="1"/>
</dbReference>
<dbReference type="InterPro" id="IPR000719">
    <property type="entry name" value="Prot_kinase_dom"/>
</dbReference>
<evidence type="ECO:0000313" key="6">
    <source>
        <dbReference type="Proteomes" id="UP000029964"/>
    </source>
</evidence>
<dbReference type="SUPFAM" id="SSF56112">
    <property type="entry name" value="Protein kinase-like (PK-like)"/>
    <property type="match status" value="1"/>
</dbReference>
<gene>
    <name evidence="5" type="ORF">ACRE_042600</name>
</gene>